<evidence type="ECO:0000313" key="4">
    <source>
        <dbReference type="EMBL" id="KAF9950802.1"/>
    </source>
</evidence>
<dbReference type="GO" id="GO:0001786">
    <property type="term" value="F:phosphatidylserine binding"/>
    <property type="evidence" value="ECO:0007669"/>
    <property type="project" value="TreeGrafter"/>
</dbReference>
<evidence type="ECO:0000256" key="2">
    <source>
        <dbReference type="ARBA" id="ARBA00022737"/>
    </source>
</evidence>
<dbReference type="GO" id="GO:0005886">
    <property type="term" value="C:plasma membrane"/>
    <property type="evidence" value="ECO:0007669"/>
    <property type="project" value="TreeGrafter"/>
</dbReference>
<dbReference type="GO" id="GO:0005634">
    <property type="term" value="C:nucleus"/>
    <property type="evidence" value="ECO:0007669"/>
    <property type="project" value="TreeGrafter"/>
</dbReference>
<proteinExistence type="inferred from homology"/>
<dbReference type="EMBL" id="JAAAHW010007144">
    <property type="protein sequence ID" value="KAF9950802.1"/>
    <property type="molecule type" value="Genomic_DNA"/>
</dbReference>
<evidence type="ECO:0000313" key="5">
    <source>
        <dbReference type="Proteomes" id="UP000749646"/>
    </source>
</evidence>
<organism evidence="4 5">
    <name type="scientific">Modicella reniformis</name>
    <dbReference type="NCBI Taxonomy" id="1440133"/>
    <lineage>
        <taxon>Eukaryota</taxon>
        <taxon>Fungi</taxon>
        <taxon>Fungi incertae sedis</taxon>
        <taxon>Mucoromycota</taxon>
        <taxon>Mortierellomycotina</taxon>
        <taxon>Mortierellomycetes</taxon>
        <taxon>Mortierellales</taxon>
        <taxon>Mortierellaceae</taxon>
        <taxon>Modicella</taxon>
    </lineage>
</organism>
<keyword evidence="5" id="KW-1185">Reference proteome</keyword>
<dbReference type="InterPro" id="IPR018502">
    <property type="entry name" value="Annexin_repeat"/>
</dbReference>
<dbReference type="GO" id="GO:0005544">
    <property type="term" value="F:calcium-dependent phospholipid binding"/>
    <property type="evidence" value="ECO:0007669"/>
    <property type="project" value="InterPro"/>
</dbReference>
<dbReference type="Proteomes" id="UP000749646">
    <property type="component" value="Unassembled WGS sequence"/>
</dbReference>
<dbReference type="InterPro" id="IPR037104">
    <property type="entry name" value="Annexin_sf"/>
</dbReference>
<dbReference type="OrthoDB" id="37886at2759"/>
<reference evidence="4" key="1">
    <citation type="journal article" date="2020" name="Fungal Divers.">
        <title>Resolving the Mortierellaceae phylogeny through synthesis of multi-gene phylogenetics and phylogenomics.</title>
        <authorList>
            <person name="Vandepol N."/>
            <person name="Liber J."/>
            <person name="Desiro A."/>
            <person name="Na H."/>
            <person name="Kennedy M."/>
            <person name="Barry K."/>
            <person name="Grigoriev I.V."/>
            <person name="Miller A.N."/>
            <person name="O'Donnell K."/>
            <person name="Stajich J.E."/>
            <person name="Bonito G."/>
        </authorList>
    </citation>
    <scope>NUCLEOTIDE SEQUENCE</scope>
    <source>
        <strain evidence="4">MES-2147</strain>
    </source>
</reference>
<dbReference type="Pfam" id="PF00191">
    <property type="entry name" value="Annexin"/>
    <property type="match status" value="1"/>
</dbReference>
<dbReference type="GO" id="GO:0005737">
    <property type="term" value="C:cytoplasm"/>
    <property type="evidence" value="ECO:0007669"/>
    <property type="project" value="TreeGrafter"/>
</dbReference>
<dbReference type="PANTHER" id="PTHR10502:SF102">
    <property type="entry name" value="ANNEXIN B11"/>
    <property type="match status" value="1"/>
</dbReference>
<dbReference type="GO" id="GO:0012506">
    <property type="term" value="C:vesicle membrane"/>
    <property type="evidence" value="ECO:0007669"/>
    <property type="project" value="TreeGrafter"/>
</dbReference>
<comment type="similarity">
    <text evidence="1">Belongs to the annexin family.</text>
</comment>
<dbReference type="PANTHER" id="PTHR10502">
    <property type="entry name" value="ANNEXIN"/>
    <property type="match status" value="1"/>
</dbReference>
<keyword evidence="2" id="KW-0677">Repeat</keyword>
<sequence>DKEEKTLENSEIKTEVNKLHSLLEAADLSELLRFVASFTTAQLGVVVRSYNSHHQDAHVVSTIKEKVAAANKHCHDHLHILLFTVMQAADPARHVALLFEESMSGLGTNEDQLSRLVAIHRGPFMEKVKVAYNIDYSRTLAERVKGDTSGLYSNLICHLINQPI</sequence>
<accession>A0A9P6IWX2</accession>
<keyword evidence="3" id="KW-0041">Annexin</keyword>
<dbReference type="SUPFAM" id="SSF47874">
    <property type="entry name" value="Annexin"/>
    <property type="match status" value="1"/>
</dbReference>
<evidence type="ECO:0008006" key="6">
    <source>
        <dbReference type="Google" id="ProtNLM"/>
    </source>
</evidence>
<evidence type="ECO:0000256" key="3">
    <source>
        <dbReference type="ARBA" id="ARBA00023216"/>
    </source>
</evidence>
<name>A0A9P6IWX2_9FUNG</name>
<dbReference type="GO" id="GO:0005509">
    <property type="term" value="F:calcium ion binding"/>
    <property type="evidence" value="ECO:0007669"/>
    <property type="project" value="InterPro"/>
</dbReference>
<feature type="non-terminal residue" evidence="4">
    <location>
        <position position="164"/>
    </location>
</feature>
<dbReference type="AlphaFoldDB" id="A0A9P6IWX2"/>
<dbReference type="PROSITE" id="PS51897">
    <property type="entry name" value="ANNEXIN_2"/>
    <property type="match status" value="1"/>
</dbReference>
<dbReference type="Gene3D" id="1.10.220.10">
    <property type="entry name" value="Annexin"/>
    <property type="match status" value="1"/>
</dbReference>
<evidence type="ECO:0000256" key="1">
    <source>
        <dbReference type="ARBA" id="ARBA00007831"/>
    </source>
</evidence>
<comment type="caution">
    <text evidence="4">The sequence shown here is derived from an EMBL/GenBank/DDBJ whole genome shotgun (WGS) entry which is preliminary data.</text>
</comment>
<protein>
    <recommendedName>
        <fullName evidence="6">Annexin</fullName>
    </recommendedName>
</protein>
<gene>
    <name evidence="4" type="ORF">BGZ65_006373</name>
</gene>